<protein>
    <recommendedName>
        <fullName evidence="3">H/ACA ribonucleoprotein complex non-core subunit NAF1</fullName>
    </recommendedName>
</protein>
<comment type="similarity">
    <text evidence="2">Belongs to the NAF1 family.</text>
</comment>
<organism evidence="10 11">
    <name type="scientific">Apatococcus lobatus</name>
    <dbReference type="NCBI Taxonomy" id="904363"/>
    <lineage>
        <taxon>Eukaryota</taxon>
        <taxon>Viridiplantae</taxon>
        <taxon>Chlorophyta</taxon>
        <taxon>core chlorophytes</taxon>
        <taxon>Trebouxiophyceae</taxon>
        <taxon>Chlorellales</taxon>
        <taxon>Chlorellaceae</taxon>
        <taxon>Apatococcus</taxon>
    </lineage>
</organism>
<dbReference type="EMBL" id="JALJOS010000012">
    <property type="protein sequence ID" value="KAK9832441.1"/>
    <property type="molecule type" value="Genomic_DNA"/>
</dbReference>
<evidence type="ECO:0000256" key="5">
    <source>
        <dbReference type="ARBA" id="ARBA00022552"/>
    </source>
</evidence>
<evidence type="ECO:0000256" key="4">
    <source>
        <dbReference type="ARBA" id="ARBA00022517"/>
    </source>
</evidence>
<evidence type="ECO:0000256" key="6">
    <source>
        <dbReference type="ARBA" id="ARBA00022553"/>
    </source>
</evidence>
<keyword evidence="4" id="KW-0690">Ribosome biogenesis</keyword>
<feature type="region of interest" description="Disordered" evidence="9">
    <location>
        <begin position="44"/>
        <end position="89"/>
    </location>
</feature>
<dbReference type="Gene3D" id="2.40.10.230">
    <property type="entry name" value="Probable tRNA pseudouridine synthase domain"/>
    <property type="match status" value="1"/>
</dbReference>
<sequence length="647" mass="68162">MERGAGSFRCVTGQPQYQQQEVEGIYYDTELPSVDDLEIAAAAAQAAYEEAQAESSAESDPSSESDTESSSEESSDEEDNQRAATAPFLLPQLRHLGKPQPSCSVLLHVEGSDGKVHLEITASRTEDGADHMDVEEEEEEDAASSVVSDMSDDVLTTQTQIRNLIDNIDADDEPLIAEDSAADKLPPPEPLDVEISPQDAVTPAGAISAVIEGIIVVQAPEQSPALREGSVLCLEDRKPLGRIEEILGPVLCPIYALRYAGDGGEMPAQVAPGRRVCSVDRFSHKLEEADLSAKGYDNTGQLDGKPEADDEVQFSDDEQEAEYRRLNVTKRKAGPAEEGLRGRGQGGRFGSHEGSRGGRPGGRGRGRGRDSSLPTDMEHAAFQASATAGQMMTSMRLDPQTSPGRGRGRVCSGLPSSASLAAPAGVSPSGGLNQSQAQGQGQGQQVVMPLEQALFLMDQVKQLQQQQQQSRGPQALPTSSQAQARHQYPPGPTSQQPWQQPPGLNPAFSHGWGPEGQPTANSGFSQAHFAGAPHPLRNPSFSNGLGEFAAPGAFSAPGSFEPPGHWHGGFEGQFDGMPTGPMQEGQSGSMALQQQGAAQWGQGQGPGGWAGQGYQAGAGIAPLGAGSLRGGGRSQQRGRSSRGRRGR</sequence>
<keyword evidence="7" id="KW-0694">RNA-binding</keyword>
<proteinExistence type="inferred from homology"/>
<feature type="compositionally biased region" description="Acidic residues" evidence="9">
    <location>
        <begin position="61"/>
        <end position="79"/>
    </location>
</feature>
<dbReference type="GO" id="GO:0003723">
    <property type="term" value="F:RNA binding"/>
    <property type="evidence" value="ECO:0007669"/>
    <property type="project" value="UniProtKB-KW"/>
</dbReference>
<accession>A0AAW1RF90</accession>
<comment type="caution">
    <text evidence="10">The sequence shown here is derived from an EMBL/GenBank/DDBJ whole genome shotgun (WGS) entry which is preliminary data.</text>
</comment>
<evidence type="ECO:0000256" key="7">
    <source>
        <dbReference type="ARBA" id="ARBA00022884"/>
    </source>
</evidence>
<feature type="compositionally biased region" description="Basic and acidic residues" evidence="9">
    <location>
        <begin position="123"/>
        <end position="132"/>
    </location>
</feature>
<feature type="compositionally biased region" description="Gly residues" evidence="9">
    <location>
        <begin position="602"/>
        <end position="616"/>
    </location>
</feature>
<dbReference type="GO" id="GO:0005732">
    <property type="term" value="C:sno(s)RNA-containing ribonucleoprotein complex"/>
    <property type="evidence" value="ECO:0007669"/>
    <property type="project" value="InterPro"/>
</dbReference>
<evidence type="ECO:0000256" key="9">
    <source>
        <dbReference type="SAM" id="MobiDB-lite"/>
    </source>
</evidence>
<feature type="compositionally biased region" description="Polar residues" evidence="9">
    <location>
        <begin position="386"/>
        <end position="403"/>
    </location>
</feature>
<dbReference type="GO" id="GO:0000493">
    <property type="term" value="P:box H/ACA snoRNP assembly"/>
    <property type="evidence" value="ECO:0007669"/>
    <property type="project" value="InterPro"/>
</dbReference>
<dbReference type="GO" id="GO:0006364">
    <property type="term" value="P:rRNA processing"/>
    <property type="evidence" value="ECO:0007669"/>
    <property type="project" value="UniProtKB-KW"/>
</dbReference>
<evidence type="ECO:0000256" key="2">
    <source>
        <dbReference type="ARBA" id="ARBA00009801"/>
    </source>
</evidence>
<feature type="compositionally biased region" description="Low complexity" evidence="9">
    <location>
        <begin position="464"/>
        <end position="474"/>
    </location>
</feature>
<name>A0AAW1RF90_9CHLO</name>
<keyword evidence="6" id="KW-0597">Phosphoprotein</keyword>
<dbReference type="PANTHER" id="PTHR31633">
    <property type="entry name" value="H/ACA RIBONUCLEOPROTEIN COMPLEX NON-CORE SUBUNIT NAF1"/>
    <property type="match status" value="1"/>
</dbReference>
<feature type="compositionally biased region" description="Low complexity" evidence="9">
    <location>
        <begin position="412"/>
        <end position="444"/>
    </location>
</feature>
<evidence type="ECO:0000256" key="3">
    <source>
        <dbReference type="ARBA" id="ARBA00021438"/>
    </source>
</evidence>
<keyword evidence="5" id="KW-0698">rRNA processing</keyword>
<feature type="region of interest" description="Disordered" evidence="9">
    <location>
        <begin position="594"/>
        <end position="647"/>
    </location>
</feature>
<evidence type="ECO:0000313" key="11">
    <source>
        <dbReference type="Proteomes" id="UP001438707"/>
    </source>
</evidence>
<dbReference type="Pfam" id="PF04410">
    <property type="entry name" value="Gar1"/>
    <property type="match status" value="1"/>
</dbReference>
<feature type="compositionally biased region" description="Low complexity" evidence="9">
    <location>
        <begin position="617"/>
        <end position="626"/>
    </location>
</feature>
<feature type="compositionally biased region" description="Acidic residues" evidence="9">
    <location>
        <begin position="308"/>
        <end position="320"/>
    </location>
</feature>
<comment type="subcellular location">
    <subcellularLocation>
        <location evidence="1">Nucleus</location>
    </subcellularLocation>
</comment>
<keyword evidence="11" id="KW-1185">Reference proteome</keyword>
<evidence type="ECO:0000256" key="1">
    <source>
        <dbReference type="ARBA" id="ARBA00004123"/>
    </source>
</evidence>
<evidence type="ECO:0000313" key="10">
    <source>
        <dbReference type="EMBL" id="KAK9832441.1"/>
    </source>
</evidence>
<dbReference type="Proteomes" id="UP001438707">
    <property type="component" value="Unassembled WGS sequence"/>
</dbReference>
<dbReference type="GO" id="GO:0001522">
    <property type="term" value="P:pseudouridine synthesis"/>
    <property type="evidence" value="ECO:0007669"/>
    <property type="project" value="InterPro"/>
</dbReference>
<dbReference type="InterPro" id="IPR007504">
    <property type="entry name" value="H/ACA_rnp_Gar1/Naf1"/>
</dbReference>
<evidence type="ECO:0000256" key="8">
    <source>
        <dbReference type="ARBA" id="ARBA00023242"/>
    </source>
</evidence>
<feature type="region of interest" description="Disordered" evidence="9">
    <location>
        <begin position="290"/>
        <end position="374"/>
    </location>
</feature>
<feature type="region of interest" description="Disordered" evidence="9">
    <location>
        <begin position="123"/>
        <end position="150"/>
    </location>
</feature>
<dbReference type="GO" id="GO:0005634">
    <property type="term" value="C:nucleus"/>
    <property type="evidence" value="ECO:0007669"/>
    <property type="project" value="UniProtKB-SubCell"/>
</dbReference>
<reference evidence="10 11" key="1">
    <citation type="journal article" date="2024" name="Nat. Commun.">
        <title>Phylogenomics reveals the evolutionary origins of lichenization in chlorophyte algae.</title>
        <authorList>
            <person name="Puginier C."/>
            <person name="Libourel C."/>
            <person name="Otte J."/>
            <person name="Skaloud P."/>
            <person name="Haon M."/>
            <person name="Grisel S."/>
            <person name="Petersen M."/>
            <person name="Berrin J.G."/>
            <person name="Delaux P.M."/>
            <person name="Dal Grande F."/>
            <person name="Keller J."/>
        </authorList>
    </citation>
    <scope>NUCLEOTIDE SEQUENCE [LARGE SCALE GENOMIC DNA]</scope>
    <source>
        <strain evidence="10 11">SAG 2145</strain>
    </source>
</reference>
<dbReference type="SUPFAM" id="SSF50447">
    <property type="entry name" value="Translation proteins"/>
    <property type="match status" value="1"/>
</dbReference>
<dbReference type="AlphaFoldDB" id="A0AAW1RF90"/>
<dbReference type="InterPro" id="IPR040309">
    <property type="entry name" value="Naf1"/>
</dbReference>
<feature type="compositionally biased region" description="Acidic residues" evidence="9">
    <location>
        <begin position="133"/>
        <end position="142"/>
    </location>
</feature>
<dbReference type="PANTHER" id="PTHR31633:SF1">
    <property type="entry name" value="H_ACA RIBONUCLEOPROTEIN COMPLEX NON-CORE SUBUNIT NAF1"/>
    <property type="match status" value="1"/>
</dbReference>
<dbReference type="InterPro" id="IPR009000">
    <property type="entry name" value="Transl_B-barrel_sf"/>
</dbReference>
<feature type="region of interest" description="Disordered" evidence="9">
    <location>
        <begin position="386"/>
        <end position="444"/>
    </location>
</feature>
<keyword evidence="8" id="KW-0539">Nucleus</keyword>
<feature type="region of interest" description="Disordered" evidence="9">
    <location>
        <begin position="464"/>
        <end position="544"/>
    </location>
</feature>
<dbReference type="InterPro" id="IPR038664">
    <property type="entry name" value="Gar1/Naf1_Cbf5-bd_sf"/>
</dbReference>
<feature type="compositionally biased region" description="Low complexity" evidence="9">
    <location>
        <begin position="44"/>
        <end position="60"/>
    </location>
</feature>
<gene>
    <name evidence="10" type="ORF">WJX74_010358</name>
</gene>